<dbReference type="Gene3D" id="3.20.20.80">
    <property type="entry name" value="Glycosidases"/>
    <property type="match status" value="2"/>
</dbReference>
<evidence type="ECO:0000313" key="2">
    <source>
        <dbReference type="EMBL" id="GHO93604.1"/>
    </source>
</evidence>
<dbReference type="PANTHER" id="PTHR10357:SF219">
    <property type="entry name" value="MALTOSE ALPHA-D-GLUCOSYLTRANSFERASE"/>
    <property type="match status" value="1"/>
</dbReference>
<dbReference type="PANTHER" id="PTHR10357">
    <property type="entry name" value="ALPHA-AMYLASE FAMILY MEMBER"/>
    <property type="match status" value="1"/>
</dbReference>
<dbReference type="GO" id="GO:0005975">
    <property type="term" value="P:carbohydrate metabolic process"/>
    <property type="evidence" value="ECO:0007669"/>
    <property type="project" value="InterPro"/>
</dbReference>
<dbReference type="InterPro" id="IPR045857">
    <property type="entry name" value="O16G_dom_2"/>
</dbReference>
<dbReference type="SMART" id="SM00642">
    <property type="entry name" value="Aamy"/>
    <property type="match status" value="1"/>
</dbReference>
<dbReference type="Gene3D" id="3.90.400.10">
    <property type="entry name" value="Oligo-1,6-glucosidase, Domain 2"/>
    <property type="match status" value="1"/>
</dbReference>
<dbReference type="SUPFAM" id="SSF51445">
    <property type="entry name" value="(Trans)glycosidases"/>
    <property type="match status" value="1"/>
</dbReference>
<dbReference type="Pfam" id="PF00128">
    <property type="entry name" value="Alpha-amylase"/>
    <property type="match status" value="1"/>
</dbReference>
<organism evidence="2 3">
    <name type="scientific">Reticulibacter mediterranei</name>
    <dbReference type="NCBI Taxonomy" id="2778369"/>
    <lineage>
        <taxon>Bacteria</taxon>
        <taxon>Bacillati</taxon>
        <taxon>Chloroflexota</taxon>
        <taxon>Ktedonobacteria</taxon>
        <taxon>Ktedonobacterales</taxon>
        <taxon>Reticulibacteraceae</taxon>
        <taxon>Reticulibacter</taxon>
    </lineage>
</organism>
<protein>
    <submittedName>
        <fullName evidence="2">Trehalose synthase</fullName>
    </submittedName>
</protein>
<dbReference type="RefSeq" id="WP_220204381.1">
    <property type="nucleotide sequence ID" value="NZ_BNJK01000001.1"/>
</dbReference>
<evidence type="ECO:0000313" key="3">
    <source>
        <dbReference type="Proteomes" id="UP000597444"/>
    </source>
</evidence>
<dbReference type="InterPro" id="IPR006047">
    <property type="entry name" value="GH13_cat_dom"/>
</dbReference>
<reference evidence="2" key="1">
    <citation type="submission" date="2020-10" db="EMBL/GenBank/DDBJ databases">
        <title>Taxonomic study of unclassified bacteria belonging to the class Ktedonobacteria.</title>
        <authorList>
            <person name="Yabe S."/>
            <person name="Wang C.M."/>
            <person name="Zheng Y."/>
            <person name="Sakai Y."/>
            <person name="Cavaletti L."/>
            <person name="Monciardini P."/>
            <person name="Donadio S."/>
        </authorList>
    </citation>
    <scope>NUCLEOTIDE SEQUENCE</scope>
    <source>
        <strain evidence="2">ID150040</strain>
    </source>
</reference>
<name>A0A8J3ILA9_9CHLR</name>
<keyword evidence="3" id="KW-1185">Reference proteome</keyword>
<evidence type="ECO:0000259" key="1">
    <source>
        <dbReference type="SMART" id="SM00642"/>
    </source>
</evidence>
<dbReference type="AlphaFoldDB" id="A0A8J3ILA9"/>
<gene>
    <name evidence="2" type="ORF">KSF_036520</name>
</gene>
<dbReference type="EMBL" id="BNJK01000001">
    <property type="protein sequence ID" value="GHO93604.1"/>
    <property type="molecule type" value="Genomic_DNA"/>
</dbReference>
<dbReference type="InterPro" id="IPR017853">
    <property type="entry name" value="GH"/>
</dbReference>
<dbReference type="Proteomes" id="UP000597444">
    <property type="component" value="Unassembled WGS sequence"/>
</dbReference>
<accession>A0A8J3ILA9</accession>
<feature type="domain" description="Glycosyl hydrolase family 13 catalytic" evidence="1">
    <location>
        <begin position="27"/>
        <end position="469"/>
    </location>
</feature>
<comment type="caution">
    <text evidence="2">The sequence shown here is derived from an EMBL/GenBank/DDBJ whole genome shotgun (WGS) entry which is preliminary data.</text>
</comment>
<sequence>MTPTLSGNALLAANNRLPWWASGTFLEIRPDAFYEAKRSGPGENYIGTGNFKGITEKIPFLAKCHVKAIWMTPFLEDDGTDGGYGITNFRKIDSKYGTLEDLKELVRTAHQYGIKVLMDWVPCHTSKLHPWFQQSRQHPRGKYGDWYIWDPKGEGNVLFPGPDGRLHKVRSILPNSENKRMVLVRVGGRWMRVPAECWAFDDVRRQWYWHRFKHTQPALNYANPEVEAENLGNMLYWLDEVGIDGFRVDAVPFLIFKPGTSHEDVDEVHDWVRRTREAIKARFPDALLLCESDLPEEQMRGYQDGDQFDAWFGFRERVAMDLVFAMRDASPLVDLLLNRPQVLFGLLVLLIASNHDDHRAQWAQWKLTPTEILEILRKFYGDGVRGEPFANDAVVGNLAQMLLWNRRLIRLFNLIRMILPGALIDYYADLIGMGHHPLLAKGGGPTGDRREGVRTPMQWTPGLNAGFSQASPNDLYLPVINTIDLDVLEKRGDYRVRNVEAALADPGSILHETIKRNELLSRTPLLALGHVQPLLGLGLPGPREDGAIPQFGVARYLDGHNKAIIGAFNLSEDDAPFSSELPRELARFRNSKIRTLSGGRVVGQLNKMRLDIFLSGEGGSLFEIGYDD</sequence>
<proteinExistence type="predicted"/>